<evidence type="ECO:0000256" key="5">
    <source>
        <dbReference type="ARBA" id="ARBA00005215"/>
    </source>
</evidence>
<comment type="pathway">
    <text evidence="3">Purine metabolism; IMP biosynthesis via de novo pathway; 5-amino-1-(5-phospho-D-ribosyl)imidazole-4-carboxamide from 5-amino-1-(5-phospho-D-ribosyl)imidazole-4-carboxylate: step 2/2.</text>
</comment>
<comment type="pathway">
    <text evidence="4">Purine metabolism; AMP biosynthesis via de novo pathway; AMP from IMP: step 2/2.</text>
</comment>
<evidence type="ECO:0000256" key="2">
    <source>
        <dbReference type="ARBA" id="ARBA00004229"/>
    </source>
</evidence>
<dbReference type="EMBL" id="CAMGYJ010000005">
    <property type="protein sequence ID" value="CAI0411044.1"/>
    <property type="molecule type" value="Genomic_DNA"/>
</dbReference>
<dbReference type="Gene3D" id="3.30.540.10">
    <property type="entry name" value="Fructose-1,6-Bisphosphatase, subunit A, domain 1"/>
    <property type="match status" value="1"/>
</dbReference>
<keyword evidence="14" id="KW-0378">Hydrolase</keyword>
<dbReference type="Pfam" id="PF18913">
    <property type="entry name" value="FBPase_C"/>
    <property type="match status" value="1"/>
</dbReference>
<evidence type="ECO:0000259" key="28">
    <source>
        <dbReference type="Pfam" id="PF18913"/>
    </source>
</evidence>
<dbReference type="InterPro" id="IPR047136">
    <property type="entry name" value="PurB_bact"/>
</dbReference>
<dbReference type="GO" id="GO:0009507">
    <property type="term" value="C:chloroplast"/>
    <property type="evidence" value="ECO:0007669"/>
    <property type="project" value="UniProtKB-SubCell"/>
</dbReference>
<evidence type="ECO:0000256" key="16">
    <source>
        <dbReference type="ARBA" id="ARBA00022946"/>
    </source>
</evidence>
<dbReference type="InterPro" id="IPR000146">
    <property type="entry name" value="FBPase_class-1"/>
</dbReference>
<evidence type="ECO:0000256" key="1">
    <source>
        <dbReference type="ARBA" id="ARBA00001946"/>
    </source>
</evidence>
<dbReference type="Pfam" id="PF00206">
    <property type="entry name" value="Lyase_1"/>
    <property type="match status" value="1"/>
</dbReference>
<evidence type="ECO:0000256" key="19">
    <source>
        <dbReference type="ARBA" id="ARBA00023277"/>
    </source>
</evidence>
<dbReference type="FunFam" id="3.30.540.10:FF:000010">
    <property type="entry name" value="Sedoheptulose-1,7-bisphosphatase, chloroplastic"/>
    <property type="match status" value="1"/>
</dbReference>
<evidence type="ECO:0000256" key="6">
    <source>
        <dbReference type="ARBA" id="ARBA00010941"/>
    </source>
</evidence>
<evidence type="ECO:0000256" key="14">
    <source>
        <dbReference type="ARBA" id="ARBA00022801"/>
    </source>
</evidence>
<dbReference type="CDD" id="cd00354">
    <property type="entry name" value="FBPase"/>
    <property type="match status" value="1"/>
</dbReference>
<evidence type="ECO:0000256" key="23">
    <source>
        <dbReference type="ARBA" id="ARBA00082094"/>
    </source>
</evidence>
<dbReference type="InterPro" id="IPR013539">
    <property type="entry name" value="PurB_C"/>
</dbReference>
<dbReference type="GO" id="GO:0046872">
    <property type="term" value="F:metal ion binding"/>
    <property type="evidence" value="ECO:0007669"/>
    <property type="project" value="UniProtKB-KW"/>
</dbReference>
<name>A0AAV0JQR7_9ROSI</name>
<protein>
    <recommendedName>
        <fullName evidence="21">Sedoheptulose-1,7-bisphosphatase, chloroplastic</fullName>
        <ecNumber evidence="8">3.1.3.37</ecNumber>
    </recommendedName>
    <alternativeName>
        <fullName evidence="22">SED(1,7)P2ase</fullName>
    </alternativeName>
    <alternativeName>
        <fullName evidence="23">Sedoheptulose bisphosphatase</fullName>
    </alternativeName>
</protein>
<evidence type="ECO:0000256" key="12">
    <source>
        <dbReference type="ARBA" id="ARBA00022723"/>
    </source>
</evidence>
<comment type="pathway">
    <text evidence="5">Carbohydrate biosynthesis; Calvin cycle.</text>
</comment>
<evidence type="ECO:0000256" key="8">
    <source>
        <dbReference type="ARBA" id="ARBA00013045"/>
    </source>
</evidence>
<keyword evidence="18" id="KW-0456">Lyase</keyword>
<keyword evidence="13" id="KW-0658">Purine biosynthesis</keyword>
<dbReference type="PROSITE" id="PS00124">
    <property type="entry name" value="FBPASE"/>
    <property type="match status" value="1"/>
</dbReference>
<comment type="catalytic activity">
    <reaction evidence="20">
        <text>D-sedoheptulose 1,7-bisphosphate + H2O = D-sedoheptulose 7-phosphate + phosphate</text>
        <dbReference type="Rhea" id="RHEA:17461"/>
        <dbReference type="ChEBI" id="CHEBI:15377"/>
        <dbReference type="ChEBI" id="CHEBI:43474"/>
        <dbReference type="ChEBI" id="CHEBI:57483"/>
        <dbReference type="ChEBI" id="CHEBI:58335"/>
        <dbReference type="EC" id="3.1.3.37"/>
    </reaction>
</comment>
<evidence type="ECO:0000256" key="10">
    <source>
        <dbReference type="ARBA" id="ARBA00022567"/>
    </source>
</evidence>
<evidence type="ECO:0000256" key="18">
    <source>
        <dbReference type="ARBA" id="ARBA00023239"/>
    </source>
</evidence>
<dbReference type="InterPro" id="IPR008948">
    <property type="entry name" value="L-Aspartase-like"/>
</dbReference>
<feature type="region of interest" description="Disordered" evidence="24">
    <location>
        <begin position="1"/>
        <end position="31"/>
    </location>
</feature>
<keyword evidence="15" id="KW-0460">Magnesium</keyword>
<evidence type="ECO:0000256" key="22">
    <source>
        <dbReference type="ARBA" id="ARBA00077067"/>
    </source>
</evidence>
<reference evidence="29" key="1">
    <citation type="submission" date="2022-08" db="EMBL/GenBank/DDBJ databases">
        <authorList>
            <person name="Gutierrez-Valencia J."/>
        </authorList>
    </citation>
    <scope>NUCLEOTIDE SEQUENCE</scope>
</reference>
<dbReference type="EC" id="3.1.3.37" evidence="8"/>
<dbReference type="SUPFAM" id="SSF48557">
    <property type="entry name" value="L-aspartase-like"/>
    <property type="match status" value="1"/>
</dbReference>
<evidence type="ECO:0000256" key="4">
    <source>
        <dbReference type="ARBA" id="ARBA00004734"/>
    </source>
</evidence>
<dbReference type="InterPro" id="IPR044015">
    <property type="entry name" value="FBPase_C_dom"/>
</dbReference>
<dbReference type="InterPro" id="IPR023079">
    <property type="entry name" value="SBPase"/>
</dbReference>
<dbReference type="Pfam" id="PF08328">
    <property type="entry name" value="ASL_C"/>
    <property type="match status" value="1"/>
</dbReference>
<dbReference type="PRINTS" id="PR01958">
    <property type="entry name" value="S17BPHPHTASE"/>
</dbReference>
<dbReference type="Pfam" id="PF00316">
    <property type="entry name" value="FBPase"/>
    <property type="match status" value="1"/>
</dbReference>
<evidence type="ECO:0000313" key="30">
    <source>
        <dbReference type="Proteomes" id="UP001154282"/>
    </source>
</evidence>
<feature type="compositionally biased region" description="Polar residues" evidence="24">
    <location>
        <begin position="1"/>
        <end position="21"/>
    </location>
</feature>
<evidence type="ECO:0000256" key="15">
    <source>
        <dbReference type="ARBA" id="ARBA00022842"/>
    </source>
</evidence>
<dbReference type="Gene3D" id="1.20.200.10">
    <property type="entry name" value="Fumarase/aspartase (Central domain)"/>
    <property type="match status" value="1"/>
</dbReference>
<comment type="cofactor">
    <cofactor evidence="1">
        <name>Mg(2+)</name>
        <dbReference type="ChEBI" id="CHEBI:18420"/>
    </cofactor>
</comment>
<comment type="subunit">
    <text evidence="7">Homodimer.</text>
</comment>
<feature type="domain" description="Fumarate lyase N-terminal" evidence="25">
    <location>
        <begin position="110"/>
        <end position="384"/>
    </location>
</feature>
<evidence type="ECO:0000256" key="3">
    <source>
        <dbReference type="ARBA" id="ARBA00004706"/>
    </source>
</evidence>
<dbReference type="Gene3D" id="1.10.275.10">
    <property type="entry name" value="Fumarase/aspartase (N-terminal domain)"/>
    <property type="match status" value="1"/>
</dbReference>
<dbReference type="AlphaFoldDB" id="A0AAV0JQR7"/>
<evidence type="ECO:0000256" key="20">
    <source>
        <dbReference type="ARBA" id="ARBA00034040"/>
    </source>
</evidence>
<dbReference type="FunFam" id="3.40.190.80:FF:000008">
    <property type="entry name" value="Sedoheptulose-1,7-bisphosphatase, chloroplastic"/>
    <property type="match status" value="1"/>
</dbReference>
<dbReference type="PANTHER" id="PTHR43411:SF1">
    <property type="entry name" value="ADENYLOSUCCINATE LYASE"/>
    <property type="match status" value="1"/>
</dbReference>
<dbReference type="PROSITE" id="PS00163">
    <property type="entry name" value="FUMARATE_LYASES"/>
    <property type="match status" value="1"/>
</dbReference>
<organism evidence="29 30">
    <name type="scientific">Linum tenue</name>
    <dbReference type="NCBI Taxonomy" id="586396"/>
    <lineage>
        <taxon>Eukaryota</taxon>
        <taxon>Viridiplantae</taxon>
        <taxon>Streptophyta</taxon>
        <taxon>Embryophyta</taxon>
        <taxon>Tracheophyta</taxon>
        <taxon>Spermatophyta</taxon>
        <taxon>Magnoliopsida</taxon>
        <taxon>eudicotyledons</taxon>
        <taxon>Gunneridae</taxon>
        <taxon>Pentapetalae</taxon>
        <taxon>rosids</taxon>
        <taxon>fabids</taxon>
        <taxon>Malpighiales</taxon>
        <taxon>Linaceae</taxon>
        <taxon>Linum</taxon>
    </lineage>
</organism>
<evidence type="ECO:0000256" key="13">
    <source>
        <dbReference type="ARBA" id="ARBA00022755"/>
    </source>
</evidence>
<dbReference type="GO" id="GO:0019253">
    <property type="term" value="P:reductive pentose-phosphate cycle"/>
    <property type="evidence" value="ECO:0007669"/>
    <property type="project" value="UniProtKB-KW"/>
</dbReference>
<evidence type="ECO:0000256" key="7">
    <source>
        <dbReference type="ARBA" id="ARBA00011738"/>
    </source>
</evidence>
<evidence type="ECO:0000256" key="9">
    <source>
        <dbReference type="ARBA" id="ARBA00022528"/>
    </source>
</evidence>
<dbReference type="PANTHER" id="PTHR43411">
    <property type="entry name" value="ADENYLOSUCCINATE LYASE"/>
    <property type="match status" value="1"/>
</dbReference>
<dbReference type="FunFam" id="1.10.275.10:FF:000003">
    <property type="entry name" value="Adenylosuccinate lyase"/>
    <property type="match status" value="1"/>
</dbReference>
<feature type="domain" description="Adenylosuccinate lyase PurB C-terminal" evidence="27">
    <location>
        <begin position="398"/>
        <end position="512"/>
    </location>
</feature>
<keyword evidence="30" id="KW-1185">Reference proteome</keyword>
<dbReference type="InterPro" id="IPR033391">
    <property type="entry name" value="FBPase_N"/>
</dbReference>
<sequence>MVIGTSSRVFNGSSHLSSLAPPTSPGHRKPSSIFPSNAFLRFSSPSPRRYCSCSISEPKMRKDDARVFELSNLTALSPLDGRYWSKVKDLSPYMSEYGLIYYRVLVEIKWLLKLSQIPEISEVPEFSQDAHSFLEAVIDGFSVDDAMQVKNIERTTNHDVKAVEYFLKEKCGSHPEIAKVSEFFHFACTSEDINNLAHGLMLKEALSGVIYPAMDELIKEISSMAERYASIPMLSRTHGQPASPTTLGKEMAVFAARLSDQRQEISQVKIKGKFAGAVGNYNAHISAYPDIDWPQISKEFVESLGLFFNPYVTQIEPHDYMARLFYGITLFNTILIGFDRDIWGYISNVYFKQITKAGEIGSSTMPHKVNPIDFENSEGNLGKANGNLSHLSEKLPISRFQRDLTDSTVLRNMGEGLGHSLLAYKSTLQGIGKLQVNEARLARDLDQWWEVLAEPIQTVMRRYGVPEPYEKLKELTRGRDVTKDSIREFIEGLELPEEAKSYLLELTPHNYIGAAAELARTVGLPDNVADPEVETHHIDQRKRKYGDFQSRMETGIAYCGRGVSMPSQHSKSLVSPSSISPSFSSRSLKSSSLFGEALKLVPRSSSSFKVSKAKSTSLITRSEIGDSLEEFLKKATTDKGLMRVLTCMGEAIRTIGYKVRTASCGGTACVNSFGDEQLAVDMLADKLLFEALEHSHFCKYACSEEVPELQDMGGPVEGGFSVAFDPLDGSSIVDTNFAVGTIFGVWPGDKLTGVTGGDQVAAAMGVYGPRTTYVLAIKGFPGTHEFLLLDEGKWQHVKETTDIGEGKLFSPGNLRATFDNPDYDKLINYYVKEKYTLRYTGGMVPDVNQIIVKEKGIFTNVISPTTKAKLRLLFEVAPLGLLIENAGGYSSDGHQSILDKEIKELDERTQVAYGSKEEIIRFEETLYGKSRLKEAGGVPVGAAA</sequence>
<proteinExistence type="inferred from homology"/>
<keyword evidence="19" id="KW-0119">Carbohydrate metabolism</keyword>
<dbReference type="GO" id="GO:0004018">
    <property type="term" value="F:N6-(1,2-dicarboxyethyl)AMP AMP-lyase (fumarate-forming) activity"/>
    <property type="evidence" value="ECO:0007669"/>
    <property type="project" value="InterPro"/>
</dbReference>
<keyword evidence="16" id="KW-0809">Transit peptide</keyword>
<dbReference type="NCBIfam" id="NF006764">
    <property type="entry name" value="PRK09285.1"/>
    <property type="match status" value="1"/>
</dbReference>
<dbReference type="NCBIfam" id="TIGR00928">
    <property type="entry name" value="purB"/>
    <property type="match status" value="1"/>
</dbReference>
<comment type="similarity">
    <text evidence="6">Belongs to the FBPase class 1 family.</text>
</comment>
<dbReference type="HAMAP" id="MF_01855">
    <property type="entry name" value="FBPase_class1"/>
    <property type="match status" value="1"/>
</dbReference>
<keyword evidence="17" id="KW-1015">Disulfide bond</keyword>
<keyword evidence="9" id="KW-0150">Chloroplast</keyword>
<dbReference type="CDD" id="cd01598">
    <property type="entry name" value="PurB"/>
    <property type="match status" value="1"/>
</dbReference>
<evidence type="ECO:0000256" key="24">
    <source>
        <dbReference type="SAM" id="MobiDB-lite"/>
    </source>
</evidence>
<dbReference type="GO" id="GO:0006188">
    <property type="term" value="P:IMP biosynthetic process"/>
    <property type="evidence" value="ECO:0007669"/>
    <property type="project" value="InterPro"/>
</dbReference>
<evidence type="ECO:0000313" key="29">
    <source>
        <dbReference type="EMBL" id="CAI0411044.1"/>
    </source>
</evidence>
<evidence type="ECO:0000256" key="11">
    <source>
        <dbReference type="ARBA" id="ARBA00022640"/>
    </source>
</evidence>
<comment type="subcellular location">
    <subcellularLocation>
        <location evidence="2">Plastid</location>
        <location evidence="2">Chloroplast</location>
    </subcellularLocation>
</comment>
<comment type="caution">
    <text evidence="29">The sequence shown here is derived from an EMBL/GenBank/DDBJ whole genome shotgun (WGS) entry which is preliminary data.</text>
</comment>
<evidence type="ECO:0000259" key="25">
    <source>
        <dbReference type="Pfam" id="PF00206"/>
    </source>
</evidence>
<gene>
    <name evidence="29" type="ORF">LITE_LOCUS14999</name>
</gene>
<accession>A0AAV0JQR7</accession>
<dbReference type="Gene3D" id="1.10.40.30">
    <property type="entry name" value="Fumarase/aspartase (C-terminal domain)"/>
    <property type="match status" value="1"/>
</dbReference>
<dbReference type="Gene3D" id="3.40.190.80">
    <property type="match status" value="1"/>
</dbReference>
<dbReference type="InterPro" id="IPR022761">
    <property type="entry name" value="Fumarate_lyase_N"/>
</dbReference>
<dbReference type="InterPro" id="IPR020548">
    <property type="entry name" value="Fructose_bisphosphatase_AS"/>
</dbReference>
<dbReference type="InterPro" id="IPR020557">
    <property type="entry name" value="Fumarate_lyase_CS"/>
</dbReference>
<feature type="domain" description="Fructose-1-6-bisphosphatase class 1 C-terminal" evidence="28">
    <location>
        <begin position="805"/>
        <end position="925"/>
    </location>
</feature>
<dbReference type="SUPFAM" id="SSF56655">
    <property type="entry name" value="Carbohydrate phosphatase"/>
    <property type="match status" value="1"/>
</dbReference>
<dbReference type="InterPro" id="IPR024083">
    <property type="entry name" value="Fumarase/histidase_N"/>
</dbReference>
<feature type="domain" description="Fructose-1-6-bisphosphatase class I N-terminal" evidence="26">
    <location>
        <begin position="620"/>
        <end position="799"/>
    </location>
</feature>
<keyword evidence="11" id="KW-0934">Plastid</keyword>
<dbReference type="GO" id="GO:0050278">
    <property type="term" value="F:sedoheptulose-bisphosphatase activity"/>
    <property type="evidence" value="ECO:0007669"/>
    <property type="project" value="UniProtKB-EC"/>
</dbReference>
<evidence type="ECO:0000259" key="27">
    <source>
        <dbReference type="Pfam" id="PF08328"/>
    </source>
</evidence>
<evidence type="ECO:0000256" key="17">
    <source>
        <dbReference type="ARBA" id="ARBA00023157"/>
    </source>
</evidence>
<keyword evidence="10" id="KW-0113">Calvin cycle</keyword>
<evidence type="ECO:0000256" key="21">
    <source>
        <dbReference type="ARBA" id="ARBA00070639"/>
    </source>
</evidence>
<dbReference type="Proteomes" id="UP001154282">
    <property type="component" value="Unassembled WGS sequence"/>
</dbReference>
<evidence type="ECO:0000259" key="26">
    <source>
        <dbReference type="Pfam" id="PF00316"/>
    </source>
</evidence>
<keyword evidence="12" id="KW-0479">Metal-binding</keyword>
<dbReference type="InterPro" id="IPR004769">
    <property type="entry name" value="Pur_lyase"/>
</dbReference>
<dbReference type="FunFam" id="1.20.200.10:FF:000004">
    <property type="entry name" value="Adenylosuccinate lyase"/>
    <property type="match status" value="1"/>
</dbReference>